<dbReference type="InterPro" id="IPR011008">
    <property type="entry name" value="Dimeric_a/b-barrel"/>
</dbReference>
<feature type="domain" description="DUF1330" evidence="1">
    <location>
        <begin position="9"/>
        <end position="69"/>
    </location>
</feature>
<reference evidence="2" key="1">
    <citation type="submission" date="2024-06" db="EMBL/GenBank/DDBJ databases">
        <title>Sequencing and assembly of the genome of Dyadobacter sp. strain 676, a symbiont of Cyamopsis tetragonoloba.</title>
        <authorList>
            <person name="Guro P."/>
            <person name="Sazanova A."/>
            <person name="Kuznetsova I."/>
            <person name="Belimov A."/>
            <person name="Safronova V."/>
        </authorList>
    </citation>
    <scope>NUCLEOTIDE SEQUENCE</scope>
    <source>
        <strain evidence="2">676</strain>
    </source>
</reference>
<organism evidence="2">
    <name type="scientific">Dyadobacter sp. 676</name>
    <dbReference type="NCBI Taxonomy" id="3088362"/>
    <lineage>
        <taxon>Bacteria</taxon>
        <taxon>Pseudomonadati</taxon>
        <taxon>Bacteroidota</taxon>
        <taxon>Cytophagia</taxon>
        <taxon>Cytophagales</taxon>
        <taxon>Spirosomataceae</taxon>
        <taxon>Dyadobacter</taxon>
    </lineage>
</organism>
<dbReference type="AlphaFoldDB" id="A0AAU8FWX4"/>
<accession>A0AAU8FWX4</accession>
<dbReference type="RefSeq" id="WP_353723244.1">
    <property type="nucleotide sequence ID" value="NZ_CP159289.1"/>
</dbReference>
<evidence type="ECO:0000313" key="2">
    <source>
        <dbReference type="EMBL" id="XCH28013.1"/>
    </source>
</evidence>
<sequence length="70" mass="8092">MLAELRRKYRAVGGRIRHTAGKWTPTYLVMIEFVDFDRANEWYDSAEYAALKARRPVAVQTDAIIFEGLS</sequence>
<protein>
    <submittedName>
        <fullName evidence="2">DUF1330 domain-containing protein</fullName>
    </submittedName>
</protein>
<name>A0AAU8FWX4_9BACT</name>
<gene>
    <name evidence="2" type="ORF">ABV298_24535</name>
</gene>
<dbReference type="Gene3D" id="3.30.70.100">
    <property type="match status" value="1"/>
</dbReference>
<dbReference type="Pfam" id="PF07045">
    <property type="entry name" value="DUF1330"/>
    <property type="match status" value="1"/>
</dbReference>
<dbReference type="SUPFAM" id="SSF54909">
    <property type="entry name" value="Dimeric alpha+beta barrel"/>
    <property type="match status" value="1"/>
</dbReference>
<evidence type="ECO:0000259" key="1">
    <source>
        <dbReference type="Pfam" id="PF07045"/>
    </source>
</evidence>
<dbReference type="EMBL" id="CP159289">
    <property type="protein sequence ID" value="XCH28013.1"/>
    <property type="molecule type" value="Genomic_DNA"/>
</dbReference>
<proteinExistence type="predicted"/>
<dbReference type="InterPro" id="IPR010753">
    <property type="entry name" value="DUF1330"/>
</dbReference>